<sequence length="112" mass="12697">MKQETDKVKEENVILMEESEDVGAFFEIEEVIYLESSLADFSTNIFVLIDNVGSVRMKAHYICRIQGVDGGELDMTGLRTTNRAKPKFVSVSHSESQESPNRILEVGKKYCF</sequence>
<name>A0A4Y2DZ56_ARAVE</name>
<accession>A0A4Y2DZ56</accession>
<evidence type="ECO:0000313" key="1">
    <source>
        <dbReference type="EMBL" id="GBM20915.1"/>
    </source>
</evidence>
<dbReference type="EMBL" id="BGPR01000450">
    <property type="protein sequence ID" value="GBM20915.1"/>
    <property type="molecule type" value="Genomic_DNA"/>
</dbReference>
<reference evidence="1 2" key="1">
    <citation type="journal article" date="2019" name="Sci. Rep.">
        <title>Orb-weaving spider Araneus ventricosus genome elucidates the spidroin gene catalogue.</title>
        <authorList>
            <person name="Kono N."/>
            <person name="Nakamura H."/>
            <person name="Ohtoshi R."/>
            <person name="Moran D.A.P."/>
            <person name="Shinohara A."/>
            <person name="Yoshida Y."/>
            <person name="Fujiwara M."/>
            <person name="Mori M."/>
            <person name="Tomita M."/>
            <person name="Arakawa K."/>
        </authorList>
    </citation>
    <scope>NUCLEOTIDE SEQUENCE [LARGE SCALE GENOMIC DNA]</scope>
</reference>
<dbReference type="Proteomes" id="UP000499080">
    <property type="component" value="Unassembled WGS sequence"/>
</dbReference>
<protein>
    <submittedName>
        <fullName evidence="1">Uncharacterized protein</fullName>
    </submittedName>
</protein>
<evidence type="ECO:0000313" key="2">
    <source>
        <dbReference type="Proteomes" id="UP000499080"/>
    </source>
</evidence>
<gene>
    <name evidence="1" type="ORF">AVEN_253717_1</name>
</gene>
<proteinExistence type="predicted"/>
<dbReference type="AlphaFoldDB" id="A0A4Y2DZ56"/>
<organism evidence="1 2">
    <name type="scientific">Araneus ventricosus</name>
    <name type="common">Orbweaver spider</name>
    <name type="synonym">Epeira ventricosa</name>
    <dbReference type="NCBI Taxonomy" id="182803"/>
    <lineage>
        <taxon>Eukaryota</taxon>
        <taxon>Metazoa</taxon>
        <taxon>Ecdysozoa</taxon>
        <taxon>Arthropoda</taxon>
        <taxon>Chelicerata</taxon>
        <taxon>Arachnida</taxon>
        <taxon>Araneae</taxon>
        <taxon>Araneomorphae</taxon>
        <taxon>Entelegynae</taxon>
        <taxon>Araneoidea</taxon>
        <taxon>Araneidae</taxon>
        <taxon>Araneus</taxon>
    </lineage>
</organism>
<comment type="caution">
    <text evidence="1">The sequence shown here is derived from an EMBL/GenBank/DDBJ whole genome shotgun (WGS) entry which is preliminary data.</text>
</comment>
<keyword evidence="2" id="KW-1185">Reference proteome</keyword>